<protein>
    <submittedName>
        <fullName evidence="1">Uncharacterized protein</fullName>
    </submittedName>
</protein>
<reference evidence="2" key="1">
    <citation type="journal article" date="2019" name="Int. J. Syst. Evol. Microbiol.">
        <title>The Global Catalogue of Microorganisms (GCM) 10K type strain sequencing project: providing services to taxonomists for standard genome sequencing and annotation.</title>
        <authorList>
            <consortium name="The Broad Institute Genomics Platform"/>
            <consortium name="The Broad Institute Genome Sequencing Center for Infectious Disease"/>
            <person name="Wu L."/>
            <person name="Ma J."/>
        </authorList>
    </citation>
    <scope>NUCLEOTIDE SEQUENCE [LARGE SCALE GENOMIC DNA]</scope>
    <source>
        <strain evidence="2">JCM 17326</strain>
    </source>
</reference>
<name>A0ABP6W338_9ACTN</name>
<evidence type="ECO:0000313" key="2">
    <source>
        <dbReference type="Proteomes" id="UP001500630"/>
    </source>
</evidence>
<keyword evidence="2" id="KW-1185">Reference proteome</keyword>
<accession>A0ABP6W338</accession>
<evidence type="ECO:0000313" key="1">
    <source>
        <dbReference type="EMBL" id="GAA3545705.1"/>
    </source>
</evidence>
<comment type="caution">
    <text evidence="1">The sequence shown here is derived from an EMBL/GenBank/DDBJ whole genome shotgun (WGS) entry which is preliminary data.</text>
</comment>
<dbReference type="EMBL" id="BAABDQ010000004">
    <property type="protein sequence ID" value="GAA3545705.1"/>
    <property type="molecule type" value="Genomic_DNA"/>
</dbReference>
<gene>
    <name evidence="1" type="ORF">GCM10022419_027440</name>
</gene>
<proteinExistence type="predicted"/>
<organism evidence="1 2">
    <name type="scientific">Nonomuraea rosea</name>
    <dbReference type="NCBI Taxonomy" id="638574"/>
    <lineage>
        <taxon>Bacteria</taxon>
        <taxon>Bacillati</taxon>
        <taxon>Actinomycetota</taxon>
        <taxon>Actinomycetes</taxon>
        <taxon>Streptosporangiales</taxon>
        <taxon>Streptosporangiaceae</taxon>
        <taxon>Nonomuraea</taxon>
    </lineage>
</organism>
<dbReference type="Proteomes" id="UP001500630">
    <property type="component" value="Unassembled WGS sequence"/>
</dbReference>
<sequence>MWLSTQRGPILSIPAISDTLCPLPISNSTVSSVLVSPSVVVVPGRGGALTPVRSMATQASLVTTPDFPDGTNPEIAFHA</sequence>